<comment type="caution">
    <text evidence="1">The sequence shown here is derived from an EMBL/GenBank/DDBJ whole genome shotgun (WGS) entry which is preliminary data.</text>
</comment>
<dbReference type="EMBL" id="SJOL01003564">
    <property type="protein sequence ID" value="TGZ72578.1"/>
    <property type="molecule type" value="Genomic_DNA"/>
</dbReference>
<organism evidence="1 2">
    <name type="scientific">Opisthorchis felineus</name>
    <dbReference type="NCBI Taxonomy" id="147828"/>
    <lineage>
        <taxon>Eukaryota</taxon>
        <taxon>Metazoa</taxon>
        <taxon>Spiralia</taxon>
        <taxon>Lophotrochozoa</taxon>
        <taxon>Platyhelminthes</taxon>
        <taxon>Trematoda</taxon>
        <taxon>Digenea</taxon>
        <taxon>Opisthorchiida</taxon>
        <taxon>Opisthorchiata</taxon>
        <taxon>Opisthorchiidae</taxon>
        <taxon>Opisthorchis</taxon>
    </lineage>
</organism>
<protein>
    <submittedName>
        <fullName evidence="1">Uncharacterized protein</fullName>
    </submittedName>
</protein>
<keyword evidence="2" id="KW-1185">Reference proteome</keyword>
<name>A0A4S2ME24_OPIFE</name>
<sequence length="103" mass="12020">MHKRHECRQLIRRNCGTTHESLLSELDQVQKSVYRESEVNMQSMVTRNFFIGPLGSLNWTEKSSVERRFLNVTSNQLTSTSKLEIPMVDCLTVRFESKICLLK</sequence>
<gene>
    <name evidence="1" type="ORF">CRM22_002009</name>
</gene>
<accession>A0A4S2ME24</accession>
<proteinExistence type="predicted"/>
<evidence type="ECO:0000313" key="2">
    <source>
        <dbReference type="Proteomes" id="UP000308267"/>
    </source>
</evidence>
<dbReference type="Proteomes" id="UP000308267">
    <property type="component" value="Unassembled WGS sequence"/>
</dbReference>
<reference evidence="1 2" key="1">
    <citation type="journal article" date="2019" name="BMC Genomics">
        <title>New insights from Opisthorchis felineus genome: update on genomics of the epidemiologically important liver flukes.</title>
        <authorList>
            <person name="Ershov N.I."/>
            <person name="Mordvinov V.A."/>
            <person name="Prokhortchouk E.B."/>
            <person name="Pakharukova M.Y."/>
            <person name="Gunbin K.V."/>
            <person name="Ustyantsev K."/>
            <person name="Genaev M.A."/>
            <person name="Blinov A.G."/>
            <person name="Mazur A."/>
            <person name="Boulygina E."/>
            <person name="Tsygankova S."/>
            <person name="Khrameeva E."/>
            <person name="Chekanov N."/>
            <person name="Fan G."/>
            <person name="Xiao A."/>
            <person name="Zhang H."/>
            <person name="Xu X."/>
            <person name="Yang H."/>
            <person name="Solovyev V."/>
            <person name="Lee S.M."/>
            <person name="Liu X."/>
            <person name="Afonnikov D.A."/>
            <person name="Skryabin K.G."/>
        </authorList>
    </citation>
    <scope>NUCLEOTIDE SEQUENCE [LARGE SCALE GENOMIC DNA]</scope>
    <source>
        <strain evidence="1">AK-0245</strain>
        <tissue evidence="1">Whole organism</tissue>
    </source>
</reference>
<dbReference type="AlphaFoldDB" id="A0A4S2ME24"/>
<evidence type="ECO:0000313" key="1">
    <source>
        <dbReference type="EMBL" id="TGZ72578.1"/>
    </source>
</evidence>